<keyword evidence="2" id="KW-1185">Reference proteome</keyword>
<reference evidence="1" key="1">
    <citation type="submission" date="2021-07" db="EMBL/GenBank/DDBJ databases">
        <title>Zhongshania sp. CAU 1632 isolated from seawater.</title>
        <authorList>
            <person name="Kim W."/>
        </authorList>
    </citation>
    <scope>NUCLEOTIDE SEQUENCE</scope>
    <source>
        <strain evidence="1">CAU 1632</strain>
    </source>
</reference>
<evidence type="ECO:0000313" key="2">
    <source>
        <dbReference type="Proteomes" id="UP001166291"/>
    </source>
</evidence>
<sequence>MLEGKHFQNAYVTRNIDRTVAELQACSAIRKQIQTEVTVDVWTPKGQDSISTKLALLWVDDLQYEIIQPIAGDVDLYQDALGNDDSAHFHHICMRVDDWDEFRQRVDQQPFPVVLEGGNDALKFIYLDARALLGHYLEYTWMTEERWIQMGGRG</sequence>
<dbReference type="Proteomes" id="UP001166291">
    <property type="component" value="Unassembled WGS sequence"/>
</dbReference>
<dbReference type="Pfam" id="PF13669">
    <property type="entry name" value="Glyoxalase_4"/>
    <property type="match status" value="1"/>
</dbReference>
<protein>
    <submittedName>
        <fullName evidence="1">VOC family protein</fullName>
    </submittedName>
</protein>
<proteinExistence type="predicted"/>
<dbReference type="RefSeq" id="WP_219044939.1">
    <property type="nucleotide sequence ID" value="NZ_JAHWDQ010000007.1"/>
</dbReference>
<dbReference type="EMBL" id="JAHWDQ010000007">
    <property type="protein sequence ID" value="MBW2942693.1"/>
    <property type="molecule type" value="Genomic_DNA"/>
</dbReference>
<evidence type="ECO:0000313" key="1">
    <source>
        <dbReference type="EMBL" id="MBW2942693.1"/>
    </source>
</evidence>
<name>A0ABS6VWL4_9GAMM</name>
<organism evidence="1 2">
    <name type="scientific">Zhongshania aquimaris</name>
    <dbReference type="NCBI Taxonomy" id="2857107"/>
    <lineage>
        <taxon>Bacteria</taxon>
        <taxon>Pseudomonadati</taxon>
        <taxon>Pseudomonadota</taxon>
        <taxon>Gammaproteobacteria</taxon>
        <taxon>Cellvibrionales</taxon>
        <taxon>Spongiibacteraceae</taxon>
        <taxon>Zhongshania</taxon>
    </lineage>
</organism>
<comment type="caution">
    <text evidence="1">The sequence shown here is derived from an EMBL/GenBank/DDBJ whole genome shotgun (WGS) entry which is preliminary data.</text>
</comment>
<gene>
    <name evidence="1" type="ORF">KXJ70_17980</name>
</gene>
<accession>A0ABS6VWL4</accession>